<feature type="domain" description="AB hydrolase-1" evidence="1">
    <location>
        <begin position="47"/>
        <end position="277"/>
    </location>
</feature>
<evidence type="ECO:0000259" key="1">
    <source>
        <dbReference type="Pfam" id="PF12697"/>
    </source>
</evidence>
<keyword evidence="3" id="KW-1185">Reference proteome</keyword>
<dbReference type="AlphaFoldDB" id="A0AA41YLP1"/>
<comment type="caution">
    <text evidence="2">The sequence shown here is derived from an EMBL/GenBank/DDBJ whole genome shotgun (WGS) entry which is preliminary data.</text>
</comment>
<accession>A0AA41YLP1</accession>
<dbReference type="EMBL" id="JAPDNT010000003">
    <property type="protein sequence ID" value="MCW3474238.1"/>
    <property type="molecule type" value="Genomic_DNA"/>
</dbReference>
<dbReference type="Proteomes" id="UP001165679">
    <property type="component" value="Unassembled WGS sequence"/>
</dbReference>
<dbReference type="SUPFAM" id="SSF53474">
    <property type="entry name" value="alpha/beta-Hydrolases"/>
    <property type="match status" value="1"/>
</dbReference>
<evidence type="ECO:0000313" key="3">
    <source>
        <dbReference type="Proteomes" id="UP001165679"/>
    </source>
</evidence>
<dbReference type="RefSeq" id="WP_264712863.1">
    <property type="nucleotide sequence ID" value="NZ_JAPDNT010000003.1"/>
</dbReference>
<dbReference type="InterPro" id="IPR029058">
    <property type="entry name" value="AB_hydrolase_fold"/>
</dbReference>
<dbReference type="GO" id="GO:0016787">
    <property type="term" value="F:hydrolase activity"/>
    <property type="evidence" value="ECO:0007669"/>
    <property type="project" value="UniProtKB-KW"/>
</dbReference>
<keyword evidence="2" id="KW-0378">Hydrolase</keyword>
<organism evidence="2 3">
    <name type="scientific">Limobrevibacterium gyesilva</name>
    <dbReference type="NCBI Taxonomy" id="2991712"/>
    <lineage>
        <taxon>Bacteria</taxon>
        <taxon>Pseudomonadati</taxon>
        <taxon>Pseudomonadota</taxon>
        <taxon>Alphaproteobacteria</taxon>
        <taxon>Acetobacterales</taxon>
        <taxon>Acetobacteraceae</taxon>
        <taxon>Limobrevibacterium</taxon>
    </lineage>
</organism>
<reference evidence="2" key="1">
    <citation type="submission" date="2022-09" db="EMBL/GenBank/DDBJ databases">
        <title>Rhodovastum sp. nov. RN2-1 isolated from soil in Seongnam, South Korea.</title>
        <authorList>
            <person name="Le N.T."/>
        </authorList>
    </citation>
    <scope>NUCLEOTIDE SEQUENCE</scope>
    <source>
        <strain evidence="2">RN2-1</strain>
    </source>
</reference>
<name>A0AA41YLP1_9PROT</name>
<sequence length="286" mass="29731">MGDGGFATPFVPVTEPVPHLASAARRMETPCGEGQLVWRSWGAGPVLVLLHGGTGSWRHWAGNIAALSRTRRVLAPDLPGLGDSALPPMPATPGSIGAIVADGLAGLLPADMRYDIAGFSYGALISSQVAALHGARVRSLTVVGPSSLGLPRTGIVLEKVRSKTGAERTAANRVNLGRFMIADATQIDARALAIQDWNTVHARFKSKGFAESTALRDAVARAPAKLNAIWGSCDVTAAPDLATRAAALRGARPDVDFRVIEGAGHWVAYEAADAFNAMLADMLGAG</sequence>
<gene>
    <name evidence="2" type="ORF">OL599_06565</name>
</gene>
<reference evidence="2" key="2">
    <citation type="submission" date="2022-10" db="EMBL/GenBank/DDBJ databases">
        <authorList>
            <person name="Trinh H.N."/>
        </authorList>
    </citation>
    <scope>NUCLEOTIDE SEQUENCE</scope>
    <source>
        <strain evidence="2">RN2-1</strain>
    </source>
</reference>
<dbReference type="Gene3D" id="3.40.50.1820">
    <property type="entry name" value="alpha/beta hydrolase"/>
    <property type="match status" value="1"/>
</dbReference>
<dbReference type="PANTHER" id="PTHR43798">
    <property type="entry name" value="MONOACYLGLYCEROL LIPASE"/>
    <property type="match status" value="1"/>
</dbReference>
<protein>
    <submittedName>
        <fullName evidence="2">Alpha/beta fold hydrolase</fullName>
    </submittedName>
</protein>
<evidence type="ECO:0000313" key="2">
    <source>
        <dbReference type="EMBL" id="MCW3474238.1"/>
    </source>
</evidence>
<dbReference type="InterPro" id="IPR050266">
    <property type="entry name" value="AB_hydrolase_sf"/>
</dbReference>
<proteinExistence type="predicted"/>
<dbReference type="InterPro" id="IPR000073">
    <property type="entry name" value="AB_hydrolase_1"/>
</dbReference>
<dbReference type="Pfam" id="PF12697">
    <property type="entry name" value="Abhydrolase_6"/>
    <property type="match status" value="1"/>
</dbReference>